<proteinExistence type="predicted"/>
<keyword evidence="3" id="KW-1185">Reference proteome</keyword>
<reference evidence="2 3" key="1">
    <citation type="journal article" date="2018" name="Evol. Lett.">
        <title>Horizontal gene cluster transfer increased hallucinogenic mushroom diversity.</title>
        <authorList>
            <person name="Reynolds H.T."/>
            <person name="Vijayakumar V."/>
            <person name="Gluck-Thaler E."/>
            <person name="Korotkin H.B."/>
            <person name="Matheny P.B."/>
            <person name="Slot J.C."/>
        </authorList>
    </citation>
    <scope>NUCLEOTIDE SEQUENCE [LARGE SCALE GENOMIC DNA]</scope>
    <source>
        <strain evidence="2 3">SRW20</strain>
    </source>
</reference>
<gene>
    <name evidence="2" type="ORF">CVT26_008338</name>
</gene>
<comment type="caution">
    <text evidence="2">The sequence shown here is derived from an EMBL/GenBank/DDBJ whole genome shotgun (WGS) entry which is preliminary data.</text>
</comment>
<protein>
    <submittedName>
        <fullName evidence="2">Uncharacterized protein</fullName>
    </submittedName>
</protein>
<feature type="compositionally biased region" description="Polar residues" evidence="1">
    <location>
        <begin position="1"/>
        <end position="10"/>
    </location>
</feature>
<evidence type="ECO:0000313" key="2">
    <source>
        <dbReference type="EMBL" id="PPQ95687.1"/>
    </source>
</evidence>
<evidence type="ECO:0000256" key="1">
    <source>
        <dbReference type="SAM" id="MobiDB-lite"/>
    </source>
</evidence>
<organism evidence="2 3">
    <name type="scientific">Gymnopilus dilepis</name>
    <dbReference type="NCBI Taxonomy" id="231916"/>
    <lineage>
        <taxon>Eukaryota</taxon>
        <taxon>Fungi</taxon>
        <taxon>Dikarya</taxon>
        <taxon>Basidiomycota</taxon>
        <taxon>Agaricomycotina</taxon>
        <taxon>Agaricomycetes</taxon>
        <taxon>Agaricomycetidae</taxon>
        <taxon>Agaricales</taxon>
        <taxon>Agaricineae</taxon>
        <taxon>Hymenogastraceae</taxon>
        <taxon>Gymnopilus</taxon>
    </lineage>
</organism>
<dbReference type="InParanoid" id="A0A409XY38"/>
<sequence>MLASSSSNSGYAGHWIDNGNFGAPNDTPSDRGPNRNMQRKRLILSVVSAVMPSIEHWLDLEKDREKRLYPIILTRLGRPIFLHQSVLTFDLHSFPRPGCSDSGRKTMVFNFLEFGQ</sequence>
<feature type="region of interest" description="Disordered" evidence="1">
    <location>
        <begin position="1"/>
        <end position="37"/>
    </location>
</feature>
<evidence type="ECO:0000313" key="3">
    <source>
        <dbReference type="Proteomes" id="UP000284706"/>
    </source>
</evidence>
<dbReference type="Proteomes" id="UP000284706">
    <property type="component" value="Unassembled WGS sequence"/>
</dbReference>
<dbReference type="EMBL" id="NHYE01001419">
    <property type="protein sequence ID" value="PPQ95687.1"/>
    <property type="molecule type" value="Genomic_DNA"/>
</dbReference>
<dbReference type="AlphaFoldDB" id="A0A409XY38"/>
<name>A0A409XY38_9AGAR</name>
<accession>A0A409XY38</accession>